<accession>A0A4U8YYC7</accession>
<evidence type="ECO:0000256" key="1">
    <source>
        <dbReference type="SAM" id="MobiDB-lite"/>
    </source>
</evidence>
<feature type="compositionally biased region" description="Polar residues" evidence="1">
    <location>
        <begin position="77"/>
        <end position="88"/>
    </location>
</feature>
<organism evidence="2 3">
    <name type="scientific">Methylocella tundrae</name>
    <dbReference type="NCBI Taxonomy" id="227605"/>
    <lineage>
        <taxon>Bacteria</taxon>
        <taxon>Pseudomonadati</taxon>
        <taxon>Pseudomonadota</taxon>
        <taxon>Alphaproteobacteria</taxon>
        <taxon>Hyphomicrobiales</taxon>
        <taxon>Beijerinckiaceae</taxon>
        <taxon>Methylocella</taxon>
    </lineage>
</organism>
<dbReference type="KEGG" id="mtun:MTUNDRAET4_1173"/>
<gene>
    <name evidence="2" type="ORF">MTUNDRAET4_1173</name>
</gene>
<evidence type="ECO:0000313" key="2">
    <source>
        <dbReference type="EMBL" id="VFU08066.1"/>
    </source>
</evidence>
<feature type="region of interest" description="Disordered" evidence="1">
    <location>
        <begin position="73"/>
        <end position="94"/>
    </location>
</feature>
<dbReference type="EMBL" id="LR536450">
    <property type="protein sequence ID" value="VFU08066.1"/>
    <property type="molecule type" value="Genomic_DNA"/>
</dbReference>
<sequence length="94" mass="10865">MKAYSFSASRFAGFETFGFCLVFRKSWPRRSTFLSVYEDKMDVRAIVGSDFAILVVGILKPFKEMRRLWNGLHRATPPTSRESVSGRFQASRFE</sequence>
<evidence type="ECO:0000313" key="3">
    <source>
        <dbReference type="Proteomes" id="UP000294360"/>
    </source>
</evidence>
<dbReference type="AlphaFoldDB" id="A0A4U8YYC7"/>
<proteinExistence type="predicted"/>
<name>A0A4U8YYC7_METTU</name>
<protein>
    <submittedName>
        <fullName evidence="2">Uncharacterized protein</fullName>
    </submittedName>
</protein>
<dbReference type="Proteomes" id="UP000294360">
    <property type="component" value="Chromosome"/>
</dbReference>
<reference evidence="2 3" key="1">
    <citation type="submission" date="2019-03" db="EMBL/GenBank/DDBJ databases">
        <authorList>
            <person name="Kox A.R. M."/>
        </authorList>
    </citation>
    <scope>NUCLEOTIDE SEQUENCE [LARGE SCALE GENOMIC DNA]</scope>
    <source>
        <strain evidence="2">MTUNDRAET4 annotated genome</strain>
    </source>
</reference>